<dbReference type="InterPro" id="IPR042257">
    <property type="entry name" value="DGOK_C"/>
</dbReference>
<organism evidence="1 2">
    <name type="scientific">Pseudooceanicola algae</name>
    <dbReference type="NCBI Taxonomy" id="1537215"/>
    <lineage>
        <taxon>Bacteria</taxon>
        <taxon>Pseudomonadati</taxon>
        <taxon>Pseudomonadota</taxon>
        <taxon>Alphaproteobacteria</taxon>
        <taxon>Rhodobacterales</taxon>
        <taxon>Paracoccaceae</taxon>
        <taxon>Pseudooceanicola</taxon>
    </lineage>
</organism>
<accession>A0A418SB76</accession>
<proteinExistence type="predicted"/>
<evidence type="ECO:0000313" key="1">
    <source>
        <dbReference type="EMBL" id="QPM91367.1"/>
    </source>
</evidence>
<dbReference type="KEGG" id="palw:PSAL_026200"/>
<name>A0A418SB76_9RHOB</name>
<gene>
    <name evidence="1" type="ORF">PSAL_026200</name>
</gene>
<dbReference type="Gene3D" id="3.30.420.310">
    <property type="entry name" value="2-keto-3-deoxy-galactonokinase, C-terminal domain"/>
    <property type="match status" value="1"/>
</dbReference>
<sequence length="236" mass="24943">MIDPRALPDYSKGMDWLGIEIDGERLWDDRGPCGPRDLPPEQRFVVGHAAVPADPLPSELLPDQLPRSAEGFHLPPLGGIPAECRLRLIGFQALNPTWDGLALVVGAERTLWVTLSAGEAIYMQASVTGRLAGLLGCADVAPEGLDDAMSRAERLPFLLAEATGPGKGLAALLGAEMAAAKSLWLGQQAVLLGYGPLAKAYLGALQGLYVPVTETRDEALARAGFRALAKKFLVAG</sequence>
<dbReference type="AlphaFoldDB" id="A0A418SB76"/>
<dbReference type="OrthoDB" id="256574at2"/>
<evidence type="ECO:0000313" key="2">
    <source>
        <dbReference type="Proteomes" id="UP000283786"/>
    </source>
</evidence>
<dbReference type="EMBL" id="CP060436">
    <property type="protein sequence ID" value="QPM91367.1"/>
    <property type="molecule type" value="Genomic_DNA"/>
</dbReference>
<protein>
    <recommendedName>
        <fullName evidence="3">2-keto-3-deoxy-galactonokinase</fullName>
    </recommendedName>
</protein>
<reference evidence="1 2" key="1">
    <citation type="submission" date="2020-08" db="EMBL/GenBank/DDBJ databases">
        <title>Genome sequence of Rhodobacteraceae bacterium Lw-13e.</title>
        <authorList>
            <person name="Poehlein A."/>
            <person name="Wolter L."/>
            <person name="Daniel R."/>
            <person name="Brinkhoff T."/>
        </authorList>
    </citation>
    <scope>NUCLEOTIDE SEQUENCE [LARGE SCALE GENOMIC DNA]</scope>
    <source>
        <strain evidence="1 2">Lw-13e</strain>
    </source>
</reference>
<dbReference type="RefSeq" id="WP_119841075.1">
    <property type="nucleotide sequence ID" value="NZ_CP060436.1"/>
</dbReference>
<evidence type="ECO:0008006" key="3">
    <source>
        <dbReference type="Google" id="ProtNLM"/>
    </source>
</evidence>
<keyword evidence="2" id="KW-1185">Reference proteome</keyword>
<dbReference type="Proteomes" id="UP000283786">
    <property type="component" value="Chromosome"/>
</dbReference>